<dbReference type="GO" id="GO:0006814">
    <property type="term" value="P:sodium ion transport"/>
    <property type="evidence" value="ECO:0007669"/>
    <property type="project" value="UniProtKB-KW"/>
</dbReference>
<evidence type="ECO:0000256" key="2">
    <source>
        <dbReference type="ARBA" id="ARBA00022448"/>
    </source>
</evidence>
<organism evidence="8 9">
    <name type="scientific">Drosophila gunungcola</name>
    <name type="common">fruit fly</name>
    <dbReference type="NCBI Taxonomy" id="103775"/>
    <lineage>
        <taxon>Eukaryota</taxon>
        <taxon>Metazoa</taxon>
        <taxon>Ecdysozoa</taxon>
        <taxon>Arthropoda</taxon>
        <taxon>Hexapoda</taxon>
        <taxon>Insecta</taxon>
        <taxon>Pterygota</taxon>
        <taxon>Neoptera</taxon>
        <taxon>Endopterygota</taxon>
        <taxon>Diptera</taxon>
        <taxon>Brachycera</taxon>
        <taxon>Muscomorpha</taxon>
        <taxon>Ephydroidea</taxon>
        <taxon>Drosophilidae</taxon>
        <taxon>Drosophila</taxon>
        <taxon>Sophophora</taxon>
    </lineage>
</organism>
<dbReference type="InterPro" id="IPR038377">
    <property type="entry name" value="Na/Glc_symporter_sf"/>
</dbReference>
<comment type="subcellular location">
    <subcellularLocation>
        <location evidence="1">Cell membrane</location>
        <topology evidence="1">Multi-pass membrane protein</topology>
    </subcellularLocation>
</comment>
<dbReference type="AlphaFoldDB" id="A0A9P9YZE0"/>
<keyword evidence="7" id="KW-0472">Membrane</keyword>
<proteinExistence type="predicted"/>
<dbReference type="GO" id="GO:0005886">
    <property type="term" value="C:plasma membrane"/>
    <property type="evidence" value="ECO:0007669"/>
    <property type="project" value="UniProtKB-SubCell"/>
</dbReference>
<comment type="caution">
    <text evidence="8">The sequence shown here is derived from an EMBL/GenBank/DDBJ whole genome shotgun (WGS) entry which is preliminary data.</text>
</comment>
<feature type="transmembrane region" description="Helical" evidence="7">
    <location>
        <begin position="53"/>
        <end position="74"/>
    </location>
</feature>
<dbReference type="Gene3D" id="1.20.1730.10">
    <property type="entry name" value="Sodium/glucose cotransporter"/>
    <property type="match status" value="1"/>
</dbReference>
<accession>A0A9P9YZE0</accession>
<evidence type="ECO:0000256" key="3">
    <source>
        <dbReference type="ARBA" id="ARBA00022475"/>
    </source>
</evidence>
<keyword evidence="4" id="KW-0915">Sodium</keyword>
<reference evidence="8" key="1">
    <citation type="journal article" date="2023" name="Genome Biol. Evol.">
        <title>Long-read-based Genome Assembly of Drosophila gunungcola Reveals Fewer Chemosensory Genes in Flower-breeding Species.</title>
        <authorList>
            <person name="Negi A."/>
            <person name="Liao B.Y."/>
            <person name="Yeh S.D."/>
        </authorList>
    </citation>
    <scope>NUCLEOTIDE SEQUENCE</scope>
    <source>
        <strain evidence="8">Sukarami</strain>
    </source>
</reference>
<dbReference type="InterPro" id="IPR051163">
    <property type="entry name" value="Sodium:Solute_Symporter_SSF"/>
</dbReference>
<evidence type="ECO:0000256" key="7">
    <source>
        <dbReference type="SAM" id="Phobius"/>
    </source>
</evidence>
<evidence type="ECO:0000313" key="8">
    <source>
        <dbReference type="EMBL" id="KAI8045673.1"/>
    </source>
</evidence>
<dbReference type="EMBL" id="JAMKOV010000001">
    <property type="protein sequence ID" value="KAI8045673.1"/>
    <property type="molecule type" value="Genomic_DNA"/>
</dbReference>
<protein>
    <submittedName>
        <fullName evidence="8">Uncharacterized protein</fullName>
    </submittedName>
</protein>
<keyword evidence="7" id="KW-0812">Transmembrane</keyword>
<evidence type="ECO:0000256" key="4">
    <source>
        <dbReference type="ARBA" id="ARBA00023053"/>
    </source>
</evidence>
<evidence type="ECO:0000313" key="9">
    <source>
        <dbReference type="Proteomes" id="UP001059596"/>
    </source>
</evidence>
<dbReference type="Proteomes" id="UP001059596">
    <property type="component" value="Chromosome 3R"/>
</dbReference>
<keyword evidence="7" id="KW-1133">Transmembrane helix</keyword>
<keyword evidence="5" id="KW-0406">Ion transport</keyword>
<keyword evidence="2" id="KW-0813">Transport</keyword>
<dbReference type="PANTHER" id="PTHR42985">
    <property type="entry name" value="SODIUM-COUPLED MONOCARBOXYLATE TRANSPORTER"/>
    <property type="match status" value="1"/>
</dbReference>
<dbReference type="PANTHER" id="PTHR42985:SF2">
    <property type="entry name" value="SODIUM-DEPENDENT MULTIVITAMIN TRANSPORTER"/>
    <property type="match status" value="1"/>
</dbReference>
<dbReference type="GO" id="GO:0015293">
    <property type="term" value="F:symporter activity"/>
    <property type="evidence" value="ECO:0007669"/>
    <property type="project" value="TreeGrafter"/>
</dbReference>
<evidence type="ECO:0000256" key="6">
    <source>
        <dbReference type="ARBA" id="ARBA00023201"/>
    </source>
</evidence>
<gene>
    <name evidence="8" type="ORF">M5D96_001856</name>
</gene>
<sequence>MLSNVPLVFFFFSLSWISGMVIYSTYINCDPYAEGYIKKPDEILPFFVEDQLGFLPGFVGIFMATLFNGALWWVTHILDKSFIN</sequence>
<name>A0A9P9YZE0_9MUSC</name>
<evidence type="ECO:0000256" key="5">
    <source>
        <dbReference type="ARBA" id="ARBA00023065"/>
    </source>
</evidence>
<keyword evidence="9" id="KW-1185">Reference proteome</keyword>
<keyword evidence="6" id="KW-0739">Sodium transport</keyword>
<evidence type="ECO:0000256" key="1">
    <source>
        <dbReference type="ARBA" id="ARBA00004651"/>
    </source>
</evidence>
<keyword evidence="3" id="KW-1003">Cell membrane</keyword>